<feature type="region of interest" description="Disordered" evidence="1">
    <location>
        <begin position="20"/>
        <end position="44"/>
    </location>
</feature>
<evidence type="ECO:0000313" key="2">
    <source>
        <dbReference type="EMBL" id="KAH8038771.1"/>
    </source>
</evidence>
<evidence type="ECO:0000256" key="1">
    <source>
        <dbReference type="SAM" id="MobiDB-lite"/>
    </source>
</evidence>
<evidence type="ECO:0000313" key="3">
    <source>
        <dbReference type="Proteomes" id="UP000821866"/>
    </source>
</evidence>
<proteinExistence type="predicted"/>
<protein>
    <submittedName>
        <fullName evidence="2">Uncharacterized protein</fullName>
    </submittedName>
</protein>
<reference evidence="2" key="2">
    <citation type="submission" date="2021-09" db="EMBL/GenBank/DDBJ databases">
        <authorList>
            <person name="Jia N."/>
            <person name="Wang J."/>
            <person name="Shi W."/>
            <person name="Du L."/>
            <person name="Sun Y."/>
            <person name="Zhan W."/>
            <person name="Jiang J."/>
            <person name="Wang Q."/>
            <person name="Zhang B."/>
            <person name="Ji P."/>
            <person name="Sakyi L.B."/>
            <person name="Cui X."/>
            <person name="Yuan T."/>
            <person name="Jiang B."/>
            <person name="Yang W."/>
            <person name="Lam T.T.-Y."/>
            <person name="Chang Q."/>
            <person name="Ding S."/>
            <person name="Wang X."/>
            <person name="Zhu J."/>
            <person name="Ruan X."/>
            <person name="Zhao L."/>
            <person name="Wei J."/>
            <person name="Que T."/>
            <person name="Du C."/>
            <person name="Cheng J."/>
            <person name="Dai P."/>
            <person name="Han X."/>
            <person name="Huang E."/>
            <person name="Gao Y."/>
            <person name="Liu J."/>
            <person name="Shao H."/>
            <person name="Ye R."/>
            <person name="Li L."/>
            <person name="Wei W."/>
            <person name="Wang X."/>
            <person name="Wang C."/>
            <person name="Huo Q."/>
            <person name="Li W."/>
            <person name="Guo W."/>
            <person name="Chen H."/>
            <person name="Chen S."/>
            <person name="Zhou L."/>
            <person name="Zhou L."/>
            <person name="Ni X."/>
            <person name="Tian J."/>
            <person name="Zhou Y."/>
            <person name="Sheng Y."/>
            <person name="Liu T."/>
            <person name="Pan Y."/>
            <person name="Xia L."/>
            <person name="Li J."/>
            <person name="Zhao F."/>
            <person name="Cao W."/>
        </authorList>
    </citation>
    <scope>NUCLEOTIDE SEQUENCE</scope>
    <source>
        <strain evidence="2">Rmic-2018</strain>
        <tissue evidence="2">Larvae</tissue>
    </source>
</reference>
<dbReference type="EMBL" id="JABSTU010000001">
    <property type="protein sequence ID" value="KAH8038771.1"/>
    <property type="molecule type" value="Genomic_DNA"/>
</dbReference>
<gene>
    <name evidence="2" type="ORF">HPB51_003096</name>
</gene>
<reference evidence="2" key="1">
    <citation type="journal article" date="2020" name="Cell">
        <title>Large-Scale Comparative Analyses of Tick Genomes Elucidate Their Genetic Diversity and Vector Capacities.</title>
        <authorList>
            <consortium name="Tick Genome and Microbiome Consortium (TIGMIC)"/>
            <person name="Jia N."/>
            <person name="Wang J."/>
            <person name="Shi W."/>
            <person name="Du L."/>
            <person name="Sun Y."/>
            <person name="Zhan W."/>
            <person name="Jiang J.F."/>
            <person name="Wang Q."/>
            <person name="Zhang B."/>
            <person name="Ji P."/>
            <person name="Bell-Sakyi L."/>
            <person name="Cui X.M."/>
            <person name="Yuan T.T."/>
            <person name="Jiang B.G."/>
            <person name="Yang W.F."/>
            <person name="Lam T.T."/>
            <person name="Chang Q.C."/>
            <person name="Ding S.J."/>
            <person name="Wang X.J."/>
            <person name="Zhu J.G."/>
            <person name="Ruan X.D."/>
            <person name="Zhao L."/>
            <person name="Wei J.T."/>
            <person name="Ye R.Z."/>
            <person name="Que T.C."/>
            <person name="Du C.H."/>
            <person name="Zhou Y.H."/>
            <person name="Cheng J.X."/>
            <person name="Dai P.F."/>
            <person name="Guo W.B."/>
            <person name="Han X.H."/>
            <person name="Huang E.J."/>
            <person name="Li L.F."/>
            <person name="Wei W."/>
            <person name="Gao Y.C."/>
            <person name="Liu J.Z."/>
            <person name="Shao H.Z."/>
            <person name="Wang X."/>
            <person name="Wang C.C."/>
            <person name="Yang T.C."/>
            <person name="Huo Q.B."/>
            <person name="Li W."/>
            <person name="Chen H.Y."/>
            <person name="Chen S.E."/>
            <person name="Zhou L.G."/>
            <person name="Ni X.B."/>
            <person name="Tian J.H."/>
            <person name="Sheng Y."/>
            <person name="Liu T."/>
            <person name="Pan Y.S."/>
            <person name="Xia L.Y."/>
            <person name="Li J."/>
            <person name="Zhao F."/>
            <person name="Cao W.C."/>
        </authorList>
    </citation>
    <scope>NUCLEOTIDE SEQUENCE</scope>
    <source>
        <strain evidence="2">Rmic-2018</strain>
    </source>
</reference>
<dbReference type="Proteomes" id="UP000821866">
    <property type="component" value="Chromosome 1"/>
</dbReference>
<name>A0A9J6EW72_RHIMP</name>
<dbReference type="AlphaFoldDB" id="A0A9J6EW72"/>
<feature type="compositionally biased region" description="Polar residues" evidence="1">
    <location>
        <begin position="20"/>
        <end position="31"/>
    </location>
</feature>
<accession>A0A9J6EW72</accession>
<organism evidence="2 3">
    <name type="scientific">Rhipicephalus microplus</name>
    <name type="common">Cattle tick</name>
    <name type="synonym">Boophilus microplus</name>
    <dbReference type="NCBI Taxonomy" id="6941"/>
    <lineage>
        <taxon>Eukaryota</taxon>
        <taxon>Metazoa</taxon>
        <taxon>Ecdysozoa</taxon>
        <taxon>Arthropoda</taxon>
        <taxon>Chelicerata</taxon>
        <taxon>Arachnida</taxon>
        <taxon>Acari</taxon>
        <taxon>Parasitiformes</taxon>
        <taxon>Ixodida</taxon>
        <taxon>Ixodoidea</taxon>
        <taxon>Ixodidae</taxon>
        <taxon>Rhipicephalinae</taxon>
        <taxon>Rhipicephalus</taxon>
        <taxon>Boophilus</taxon>
    </lineage>
</organism>
<feature type="compositionally biased region" description="Basic and acidic residues" evidence="1">
    <location>
        <begin position="33"/>
        <end position="44"/>
    </location>
</feature>
<sequence>MSQRPRLQCKSCDEVMSSADSLKHSSTTLQRNCAERPNDATDDIPPAREVESVVASGVAPKRPHQIHDEAMEVYSQGAHTEPSYKVNLYAAHPFAKYMVANRSQNWLTSQPNRFFLLFGQLSCGSSVV</sequence>
<keyword evidence="3" id="KW-1185">Reference proteome</keyword>
<comment type="caution">
    <text evidence="2">The sequence shown here is derived from an EMBL/GenBank/DDBJ whole genome shotgun (WGS) entry which is preliminary data.</text>
</comment>